<keyword evidence="5 6" id="KW-0472">Membrane</keyword>
<feature type="transmembrane region" description="Helical" evidence="6">
    <location>
        <begin position="7"/>
        <end position="25"/>
    </location>
</feature>
<evidence type="ECO:0000313" key="8">
    <source>
        <dbReference type="Proteomes" id="UP000231157"/>
    </source>
</evidence>
<dbReference type="EMBL" id="PFAZ01000009">
    <property type="protein sequence ID" value="PIR88896.1"/>
    <property type="molecule type" value="Genomic_DNA"/>
</dbReference>
<accession>A0A2H0UTC3</accession>
<comment type="subcellular location">
    <subcellularLocation>
        <location evidence="1">Cell membrane</location>
        <topology evidence="1">Multi-pass membrane protein</topology>
    </subcellularLocation>
</comment>
<dbReference type="Pfam" id="PF03706">
    <property type="entry name" value="LPG_synthase_TM"/>
    <property type="match status" value="1"/>
</dbReference>
<feature type="transmembrane region" description="Helical" evidence="6">
    <location>
        <begin position="216"/>
        <end position="238"/>
    </location>
</feature>
<dbReference type="PANTHER" id="PTHR40277">
    <property type="entry name" value="BLL5419 PROTEIN"/>
    <property type="match status" value="1"/>
</dbReference>
<dbReference type="NCBIfam" id="TIGR00374">
    <property type="entry name" value="flippase-like domain"/>
    <property type="match status" value="1"/>
</dbReference>
<comment type="caution">
    <text evidence="7">The sequence shown here is derived from an EMBL/GenBank/DDBJ whole genome shotgun (WGS) entry which is preliminary data.</text>
</comment>
<dbReference type="AlphaFoldDB" id="A0A2H0UTC3"/>
<reference evidence="8" key="1">
    <citation type="submission" date="2017-09" db="EMBL/GenBank/DDBJ databases">
        <title>Depth-based differentiation of microbial function through sediment-hosted aquifers and enrichment of novel symbionts in the deep terrestrial subsurface.</title>
        <authorList>
            <person name="Probst A.J."/>
            <person name="Ladd B."/>
            <person name="Jarett J.K."/>
            <person name="Geller-Mcgrath D.E."/>
            <person name="Sieber C.M.K."/>
            <person name="Emerson J.B."/>
            <person name="Anantharaman K."/>
            <person name="Thomas B.C."/>
            <person name="Malmstrom R."/>
            <person name="Stieglmeier M."/>
            <person name="Klingl A."/>
            <person name="Woyke T."/>
            <person name="Ryan C.M."/>
            <person name="Banfield J.F."/>
        </authorList>
    </citation>
    <scope>NUCLEOTIDE SEQUENCE [LARGE SCALE GENOMIC DNA]</scope>
</reference>
<feature type="transmembrane region" description="Helical" evidence="6">
    <location>
        <begin position="119"/>
        <end position="144"/>
    </location>
</feature>
<name>A0A2H0UTC3_9BACT</name>
<feature type="transmembrane region" description="Helical" evidence="6">
    <location>
        <begin position="292"/>
        <end position="316"/>
    </location>
</feature>
<organism evidence="7 8">
    <name type="scientific">Candidatus Harrisonbacteria bacterium CG10_big_fil_rev_8_21_14_0_10_40_38</name>
    <dbReference type="NCBI Taxonomy" id="1974583"/>
    <lineage>
        <taxon>Bacteria</taxon>
        <taxon>Candidatus Harrisoniibacteriota</taxon>
    </lineage>
</organism>
<evidence type="ECO:0000313" key="7">
    <source>
        <dbReference type="EMBL" id="PIR88896.1"/>
    </source>
</evidence>
<keyword evidence="4 6" id="KW-1133">Transmembrane helix</keyword>
<evidence type="ECO:0008006" key="9">
    <source>
        <dbReference type="Google" id="ProtNLM"/>
    </source>
</evidence>
<sequence length="326" mass="36027">MSTTKQKILYFSKVFITIGLLFFLASKIDIKEVSNSISGGDKRLIILGAFTMITAWFLSAVRWQKILSSMGIKEKAMTLFGYNLIAIFYGTILPGGKLSGDLACAYRFSKKTKTETSNYFLSVIIDRMLGVAGLFLVLCLFFLFDTNYIDIFGVSKIFIGLFVFFAAIVGFSIILSQRSYMVINFFEQKISINHIKIFLSKVKEGLKKTSENKNQIWIATLFSLGSTIMSIVTLFILGKSVSLEVGIFTIAFSYLISTALIFIPVTLGGIGLREGSTVYILTALGATSEKAAATASLALILFTTYSLLGGLLEAYIRIQEKKKTYA</sequence>
<evidence type="ECO:0000256" key="1">
    <source>
        <dbReference type="ARBA" id="ARBA00004651"/>
    </source>
</evidence>
<evidence type="ECO:0000256" key="6">
    <source>
        <dbReference type="SAM" id="Phobius"/>
    </source>
</evidence>
<proteinExistence type="predicted"/>
<dbReference type="Proteomes" id="UP000231157">
    <property type="component" value="Unassembled WGS sequence"/>
</dbReference>
<evidence type="ECO:0000256" key="2">
    <source>
        <dbReference type="ARBA" id="ARBA00022475"/>
    </source>
</evidence>
<dbReference type="InterPro" id="IPR022791">
    <property type="entry name" value="L-PG_synthase/AglD"/>
</dbReference>
<feature type="transmembrane region" description="Helical" evidence="6">
    <location>
        <begin position="76"/>
        <end position="93"/>
    </location>
</feature>
<keyword evidence="3 6" id="KW-0812">Transmembrane</keyword>
<keyword evidence="2" id="KW-1003">Cell membrane</keyword>
<evidence type="ECO:0000256" key="5">
    <source>
        <dbReference type="ARBA" id="ARBA00023136"/>
    </source>
</evidence>
<feature type="transmembrane region" description="Helical" evidence="6">
    <location>
        <begin position="45"/>
        <end position="64"/>
    </location>
</feature>
<evidence type="ECO:0000256" key="3">
    <source>
        <dbReference type="ARBA" id="ARBA00022692"/>
    </source>
</evidence>
<dbReference type="GO" id="GO:0005886">
    <property type="term" value="C:plasma membrane"/>
    <property type="evidence" value="ECO:0007669"/>
    <property type="project" value="UniProtKB-SubCell"/>
</dbReference>
<feature type="transmembrane region" description="Helical" evidence="6">
    <location>
        <begin position="245"/>
        <end position="272"/>
    </location>
</feature>
<feature type="transmembrane region" description="Helical" evidence="6">
    <location>
        <begin position="156"/>
        <end position="175"/>
    </location>
</feature>
<gene>
    <name evidence="7" type="ORF">COU07_03295</name>
</gene>
<protein>
    <recommendedName>
        <fullName evidence="9">TIGR00374 family protein</fullName>
    </recommendedName>
</protein>
<dbReference type="PANTHER" id="PTHR40277:SF1">
    <property type="entry name" value="BLL5419 PROTEIN"/>
    <property type="match status" value="1"/>
</dbReference>
<evidence type="ECO:0000256" key="4">
    <source>
        <dbReference type="ARBA" id="ARBA00022989"/>
    </source>
</evidence>